<dbReference type="Pfam" id="PF17468">
    <property type="entry name" value="GP52"/>
    <property type="match status" value="1"/>
</dbReference>
<organism evidence="1 2">
    <name type="scientific">Mycobacterium phage HamSlice</name>
    <dbReference type="NCBI Taxonomy" id="1567483"/>
    <lineage>
        <taxon>Viruses</taxon>
        <taxon>Duplodnaviria</taxon>
        <taxon>Heunggongvirae</taxon>
        <taxon>Uroviricota</taxon>
        <taxon>Caudoviricetes</taxon>
        <taxon>Backyardiganvirus</taxon>
        <taxon>Backyardiganvirus peaches</taxon>
    </lineage>
</organism>
<sequence>MTSHMVKVMEAAAKSALVTWGREGGLDDLVQDLWVWYLERPATQRKLEELSKPEAIATVRRAAIQILTEQVLAGNKFNGRNLYSSEAVKDVLKDRSNNRYLKDIMPTAMAALEKQHAVYAEALRSRYDDGVIPQDGPSQDALKNAHKAITEHVNIIVITAGDVSSAAVQAETRKSSGGRSDPTADAAIALIEKGDEELELTDQEGNVTGTTTYRTELANVFDDWITQSTGDSSEVRLDIFDGMFNGDDRMAMYRAQVFPELFPDEKPMLIDNWPAEDRELYCGGEYTPGYLRLVKGGK</sequence>
<dbReference type="Pfam" id="PF25684">
    <property type="entry name" value="Mycobacteriophage_Gp53"/>
    <property type="match status" value="1"/>
</dbReference>
<evidence type="ECO:0008006" key="3">
    <source>
        <dbReference type="Google" id="ProtNLM"/>
    </source>
</evidence>
<dbReference type="InterPro" id="IPR035344">
    <property type="entry name" value="Gp52"/>
</dbReference>
<dbReference type="InterPro" id="IPR057899">
    <property type="entry name" value="Gp53"/>
</dbReference>
<gene>
    <name evidence="1" type="ORF">PBI_HAMSLICE_50</name>
</gene>
<proteinExistence type="predicted"/>
<evidence type="ECO:0000313" key="2">
    <source>
        <dbReference type="Proteomes" id="UP000030728"/>
    </source>
</evidence>
<dbReference type="Proteomes" id="UP000030728">
    <property type="component" value="Segment"/>
</dbReference>
<protein>
    <recommendedName>
        <fullName evidence="3">DNA binding protein</fullName>
    </recommendedName>
</protein>
<evidence type="ECO:0000313" key="1">
    <source>
        <dbReference type="EMBL" id="AIY32215.1"/>
    </source>
</evidence>
<accession>A0A0A1ENK4</accession>
<reference evidence="1 2" key="1">
    <citation type="submission" date="2014-10" db="EMBL/GenBank/DDBJ databases">
        <authorList>
            <person name="Barber J.R."/>
            <person name="Boucher C.J."/>
            <person name="Butela K.A."/>
            <person name="Escareno D."/>
            <person name="Ferguson C.L."/>
            <person name="Helster A.R."/>
            <person name="Houser L.C."/>
            <person name="Mangery P."/>
            <person name="Pikula S.M."/>
            <person name="Robinson T.S."/>
            <person name="Sokol S.L."/>
            <person name="Sticha J."/>
            <person name="Suresh M.H."/>
            <person name="Anders K.R."/>
            <person name="Braun M.A."/>
            <person name="Delesalle V.A."/>
            <person name="Hughes L.E."/>
            <person name="Ware V.C."/>
            <person name="Bradley K.W."/>
            <person name="Barker L.P."/>
            <person name="Asai D.J."/>
            <person name="Bowman C.A."/>
            <person name="Russell D.A."/>
            <person name="Pope W.H."/>
            <person name="Jacobs-Sera D."/>
            <person name="Hendrix R.W."/>
            <person name="Hatfull G.F."/>
        </authorList>
    </citation>
    <scope>NUCLEOTIDE SEQUENCE [LARGE SCALE GENOMIC DNA]</scope>
</reference>
<name>A0A0A1ENK4_9CAUD</name>
<dbReference type="EMBL" id="KP057620">
    <property type="protein sequence ID" value="AIY32215.1"/>
    <property type="molecule type" value="Genomic_DNA"/>
</dbReference>